<dbReference type="InterPro" id="IPR001447">
    <property type="entry name" value="Arylamine_N-AcTrfase"/>
</dbReference>
<name>A0A1G6PVG7_9BACI</name>
<accession>A0A1G6PVG7</accession>
<dbReference type="RefSeq" id="WP_170829640.1">
    <property type="nucleotide sequence ID" value="NZ_FMZB01000004.1"/>
</dbReference>
<dbReference type="AlphaFoldDB" id="A0A1G6PVG7"/>
<keyword evidence="4" id="KW-1185">Reference proteome</keyword>
<dbReference type="InterPro" id="IPR038765">
    <property type="entry name" value="Papain-like_cys_pep_sf"/>
</dbReference>
<sequence length="253" mass="28961">MQAFKTLFHQRIKINEEPSFGTLSSLLQKFAEAIPFENLRIIEHRQSHLSKEGLQEKILIQNEGGVCYELNTLLYHYLNECGWDVTLLSACIYDQKSNDWSNTGNTHVTILLHHDGEKYIVDAGFGANIALAPVPLAGNVVKTANGQFRIKRAEENYKLELKLADRDKDWRIGYRFSLGDSITHLAELQKMQQIIETHPNSPFNKSKLLTRRTSNGLYVLTPSSFTEWQDGVAAKQTIVEEEYTELLHTKFHI</sequence>
<proteinExistence type="inferred from homology"/>
<dbReference type="InterPro" id="IPR053710">
    <property type="entry name" value="Arylamine_NAT_domain_sf"/>
</dbReference>
<evidence type="ECO:0000256" key="2">
    <source>
        <dbReference type="RuleBase" id="RU003452"/>
    </source>
</evidence>
<dbReference type="PANTHER" id="PTHR11786:SF0">
    <property type="entry name" value="ARYLAMINE N-ACETYLTRANSFERASE 4-RELATED"/>
    <property type="match status" value="1"/>
</dbReference>
<dbReference type="PRINTS" id="PR01543">
    <property type="entry name" value="ANATRNSFRASE"/>
</dbReference>
<reference evidence="4" key="1">
    <citation type="submission" date="2016-10" db="EMBL/GenBank/DDBJ databases">
        <authorList>
            <person name="Varghese N."/>
            <person name="Submissions S."/>
        </authorList>
    </citation>
    <scope>NUCLEOTIDE SEQUENCE [LARGE SCALE GENOMIC DNA]</scope>
    <source>
        <strain evidence="4">DSM 21620</strain>
    </source>
</reference>
<evidence type="ECO:0000313" key="4">
    <source>
        <dbReference type="Proteomes" id="UP000198666"/>
    </source>
</evidence>
<gene>
    <name evidence="3" type="ORF">SAMN05421663_104280</name>
</gene>
<dbReference type="GO" id="GO:0016407">
    <property type="term" value="F:acetyltransferase activity"/>
    <property type="evidence" value="ECO:0007669"/>
    <property type="project" value="InterPro"/>
</dbReference>
<dbReference type="Proteomes" id="UP000198666">
    <property type="component" value="Unassembled WGS sequence"/>
</dbReference>
<evidence type="ECO:0000256" key="1">
    <source>
        <dbReference type="ARBA" id="ARBA00006547"/>
    </source>
</evidence>
<dbReference type="Pfam" id="PF00797">
    <property type="entry name" value="Acetyltransf_2"/>
    <property type="match status" value="1"/>
</dbReference>
<dbReference type="SUPFAM" id="SSF54001">
    <property type="entry name" value="Cysteine proteinases"/>
    <property type="match status" value="1"/>
</dbReference>
<protein>
    <submittedName>
        <fullName evidence="3">N-hydroxyarylamine O-acetyltransferase</fullName>
    </submittedName>
</protein>
<dbReference type="STRING" id="361279.SAMN05421663_104280"/>
<dbReference type="EMBL" id="FMZB01000004">
    <property type="protein sequence ID" value="SDC84210.1"/>
    <property type="molecule type" value="Genomic_DNA"/>
</dbReference>
<dbReference type="PANTHER" id="PTHR11786">
    <property type="entry name" value="N-HYDROXYARYLAMINE O-ACETYLTRANSFERASE"/>
    <property type="match status" value="1"/>
</dbReference>
<comment type="similarity">
    <text evidence="1 2">Belongs to the arylamine N-acetyltransferase family.</text>
</comment>
<keyword evidence="3" id="KW-0808">Transferase</keyword>
<evidence type="ECO:0000313" key="3">
    <source>
        <dbReference type="EMBL" id="SDC84210.1"/>
    </source>
</evidence>
<dbReference type="Gene3D" id="3.30.2140.20">
    <property type="match status" value="1"/>
</dbReference>
<organism evidence="3 4">
    <name type="scientific">Terribacillus halophilus</name>
    <dbReference type="NCBI Taxonomy" id="361279"/>
    <lineage>
        <taxon>Bacteria</taxon>
        <taxon>Bacillati</taxon>
        <taxon>Bacillota</taxon>
        <taxon>Bacilli</taxon>
        <taxon>Bacillales</taxon>
        <taxon>Bacillaceae</taxon>
        <taxon>Terribacillus</taxon>
    </lineage>
</organism>